<dbReference type="OrthoDB" id="3723950at2"/>
<dbReference type="KEGG" id="orn:DV701_04320"/>
<keyword evidence="3" id="KW-1185">Reference proteome</keyword>
<evidence type="ECO:0000313" key="3">
    <source>
        <dbReference type="Proteomes" id="UP000253790"/>
    </source>
</evidence>
<protein>
    <submittedName>
        <fullName evidence="2">CHAT domain-containing protein</fullName>
    </submittedName>
</protein>
<dbReference type="Pfam" id="PF12770">
    <property type="entry name" value="CHAT"/>
    <property type="match status" value="1"/>
</dbReference>
<name>A0A345NK98_9MICO</name>
<gene>
    <name evidence="2" type="ORF">DV701_04320</name>
</gene>
<dbReference type="EMBL" id="CP031229">
    <property type="protein sequence ID" value="AXH95456.1"/>
    <property type="molecule type" value="Genomic_DNA"/>
</dbReference>
<evidence type="ECO:0000259" key="1">
    <source>
        <dbReference type="Pfam" id="PF12770"/>
    </source>
</evidence>
<dbReference type="InterPro" id="IPR024983">
    <property type="entry name" value="CHAT_dom"/>
</dbReference>
<organism evidence="2 3">
    <name type="scientific">Ornithinimicrobium avium</name>
    <dbReference type="NCBI Taxonomy" id="2283195"/>
    <lineage>
        <taxon>Bacteria</taxon>
        <taxon>Bacillati</taxon>
        <taxon>Actinomycetota</taxon>
        <taxon>Actinomycetes</taxon>
        <taxon>Micrococcales</taxon>
        <taxon>Ornithinimicrobiaceae</taxon>
        <taxon>Ornithinimicrobium</taxon>
    </lineage>
</organism>
<proteinExistence type="predicted"/>
<sequence>MDVGGGPRPTGRPRTRREVRAPGRAVVVTVLRAPSAARVGWRLVIEPALRSLSWSLICERDGAGGPGAPAEHRVWAGRHEHPEKWRSLLEGLVPHDDAVWDGPLADPRAELAVARELGAALLPRALREGLSADGDAVHTLTVATRGWCAAVPWDALVVDASDTRLLERCRILTEAHPLAAVGRAPAAHRPPPAPGEPDGVVVLDPGPLTDEDPTLAPLYPAGLPPELRDLGQGADLHLSGRDGLGSAELGAVLRERPWARFLYAGHVRPGWPKDPGNVALVLSDGQAADLLPAYDWLDRPDTWPAPERVALIGCGSGDGRASEDVGLPLAALRAGAQLVTATRWVLPADLSEHEPNFTRLVRAVHAAHASTDPVGALRDWQLTELHRWRSSGYALHAPLTWAATTTTVLPDVGEVG</sequence>
<dbReference type="Proteomes" id="UP000253790">
    <property type="component" value="Chromosome"/>
</dbReference>
<reference evidence="2 3" key="1">
    <citation type="submission" date="2018-07" db="EMBL/GenBank/DDBJ databases">
        <title>Complete genome sequencing of Ornithinimicrobium sp. AMA3305.</title>
        <authorList>
            <person name="Bae J.-W."/>
        </authorList>
    </citation>
    <scope>NUCLEOTIDE SEQUENCE [LARGE SCALE GENOMIC DNA]</scope>
    <source>
        <strain evidence="2 3">AMA3305</strain>
    </source>
</reference>
<accession>A0A345NK98</accession>
<evidence type="ECO:0000313" key="2">
    <source>
        <dbReference type="EMBL" id="AXH95456.1"/>
    </source>
</evidence>
<dbReference type="AlphaFoldDB" id="A0A345NK98"/>
<feature type="domain" description="CHAT" evidence="1">
    <location>
        <begin position="112"/>
        <end position="405"/>
    </location>
</feature>